<reference evidence="1" key="1">
    <citation type="submission" date="2018-11" db="EMBL/GenBank/DDBJ databases">
        <authorList>
            <consortium name="Pathogen Informatics"/>
        </authorList>
    </citation>
    <scope>NUCLEOTIDE SEQUENCE</scope>
</reference>
<evidence type="ECO:0000313" key="1">
    <source>
        <dbReference type="EMBL" id="VEL12938.1"/>
    </source>
</evidence>
<dbReference type="InterPro" id="IPR006077">
    <property type="entry name" value="Vinculin/catenin"/>
</dbReference>
<sequence>AYVEHPDLSDLRSNREYALKSVCDAVTSIQTATSGLGEPSCTLLKPPGELIELLNNFENKALIGPEHYVDAQHRAALYDRLDDILALADRMIHSESCRAKRKQAIKTEITKVQRALDTLLNEYQSSAADAIIHYI</sequence>
<dbReference type="GO" id="GO:0051015">
    <property type="term" value="F:actin filament binding"/>
    <property type="evidence" value="ECO:0007669"/>
    <property type="project" value="InterPro"/>
</dbReference>
<name>A0A3S5ACL7_9PLAT</name>
<dbReference type="EMBL" id="CAAALY010016311">
    <property type="protein sequence ID" value="VEL12938.1"/>
    <property type="molecule type" value="Genomic_DNA"/>
</dbReference>
<dbReference type="Pfam" id="PF01044">
    <property type="entry name" value="Vinculin"/>
    <property type="match status" value="1"/>
</dbReference>
<dbReference type="Proteomes" id="UP000784294">
    <property type="component" value="Unassembled WGS sequence"/>
</dbReference>
<dbReference type="AlphaFoldDB" id="A0A3S5ACL7"/>
<protein>
    <submittedName>
        <fullName evidence="1">Uncharacterized protein</fullName>
    </submittedName>
</protein>
<evidence type="ECO:0000313" key="2">
    <source>
        <dbReference type="Proteomes" id="UP000784294"/>
    </source>
</evidence>
<accession>A0A3S5ACL7</accession>
<gene>
    <name evidence="1" type="ORF">PXEA_LOCUS6378</name>
</gene>
<dbReference type="Gene3D" id="6.10.250.2510">
    <property type="match status" value="1"/>
</dbReference>
<comment type="caution">
    <text evidence="1">The sequence shown here is derived from an EMBL/GenBank/DDBJ whole genome shotgun (WGS) entry which is preliminary data.</text>
</comment>
<dbReference type="GO" id="GO:0007155">
    <property type="term" value="P:cell adhesion"/>
    <property type="evidence" value="ECO:0007669"/>
    <property type="project" value="InterPro"/>
</dbReference>
<proteinExistence type="predicted"/>
<feature type="non-terminal residue" evidence="1">
    <location>
        <position position="1"/>
    </location>
</feature>
<dbReference type="Gene3D" id="1.20.120.230">
    <property type="entry name" value="Alpha-catenin/vinculin-like"/>
    <property type="match status" value="1"/>
</dbReference>
<dbReference type="OrthoDB" id="6376697at2759"/>
<keyword evidence="2" id="KW-1185">Reference proteome</keyword>
<organism evidence="1 2">
    <name type="scientific">Protopolystoma xenopodis</name>
    <dbReference type="NCBI Taxonomy" id="117903"/>
    <lineage>
        <taxon>Eukaryota</taxon>
        <taxon>Metazoa</taxon>
        <taxon>Spiralia</taxon>
        <taxon>Lophotrochozoa</taxon>
        <taxon>Platyhelminthes</taxon>
        <taxon>Monogenea</taxon>
        <taxon>Polyopisthocotylea</taxon>
        <taxon>Polystomatidea</taxon>
        <taxon>Polystomatidae</taxon>
        <taxon>Protopolystoma</taxon>
    </lineage>
</organism>